<organism evidence="1 2">
    <name type="scientific">Racocetra persica</name>
    <dbReference type="NCBI Taxonomy" id="160502"/>
    <lineage>
        <taxon>Eukaryota</taxon>
        <taxon>Fungi</taxon>
        <taxon>Fungi incertae sedis</taxon>
        <taxon>Mucoromycota</taxon>
        <taxon>Glomeromycotina</taxon>
        <taxon>Glomeromycetes</taxon>
        <taxon>Diversisporales</taxon>
        <taxon>Gigasporaceae</taxon>
        <taxon>Racocetra</taxon>
    </lineage>
</organism>
<dbReference type="Proteomes" id="UP000789920">
    <property type="component" value="Unassembled WGS sequence"/>
</dbReference>
<name>A0ACA9RDG4_9GLOM</name>
<dbReference type="EMBL" id="CAJVQC010049828">
    <property type="protein sequence ID" value="CAG8788183.1"/>
    <property type="molecule type" value="Genomic_DNA"/>
</dbReference>
<evidence type="ECO:0000313" key="2">
    <source>
        <dbReference type="Proteomes" id="UP000789920"/>
    </source>
</evidence>
<proteinExistence type="predicted"/>
<protein>
    <submittedName>
        <fullName evidence="1">16196_t:CDS:1</fullName>
    </submittedName>
</protein>
<evidence type="ECO:0000313" key="1">
    <source>
        <dbReference type="EMBL" id="CAG8788183.1"/>
    </source>
</evidence>
<accession>A0ACA9RDG4</accession>
<comment type="caution">
    <text evidence="1">The sequence shown here is derived from an EMBL/GenBank/DDBJ whole genome shotgun (WGS) entry which is preliminary data.</text>
</comment>
<sequence>MEIQLPYSTLPTHVVMTSDQRSQSDITWYGSVPAELTKPTDPRQSWPSQNPHYNIRYDWPQHSMHPQSTWLPRPSRYLNVQNNDWRPRSQNDDKASPWPVDNWELRPSNVSTTNQSNKSDLVPSSKSNDWQSEDRSSPWGQAENWELRSSNVSNSVQSDLSSPQNNNWRSHSPNINGSSHWQPVKNWELQSSPNISNPQLSDMIVPFQNKDWQLHSQNFNGSSSWQQVKTLQFQPPKLNLIQNDEWHSYSPNDDMSSPWKLPEGLEVRSLNVTSSMQSDIVTPSKRKSVQKGVSMIVKKPNIKVKSSVKHAFKDLNSLKIPLKEAVEDNAPHNAPLFIFTEEQATTSKSETFVKTNDLLNNASSSMVLTPPAQQTDASQSLHADFVTTAKRKRSQNKDLKSGENFNVKSNWKDVNNLKPSPSILVLKKPDVNKETSHKVEEKFVNNNDSAFMIREEQTIQACSDSQQIEEESRPAQADLDLRKVEEELKLVQFDLDLKVEELKPVQIDLNSKKVEEESKPVQVDLASPTKRSLSPKNSSKPGRKPGAKHNRKDQKSLITAQIKNSVRVTSRKGKEKVVDNAPVVRSTEEQASTSNGFESTSTNISLNGRAGSSTDASRIQSMPMTKAAESLFNFYQSLKPPSPELTREQMLRLGTYIFDELLSTSYARPFVNPEAEDAYYYRSIIKDLMDLNTAERKLWARCYSSPLDLYKDI</sequence>
<reference evidence="1" key="1">
    <citation type="submission" date="2021-06" db="EMBL/GenBank/DDBJ databases">
        <authorList>
            <person name="Kallberg Y."/>
            <person name="Tangrot J."/>
            <person name="Rosling A."/>
        </authorList>
    </citation>
    <scope>NUCLEOTIDE SEQUENCE</scope>
    <source>
        <strain evidence="1">MA461A</strain>
    </source>
</reference>
<keyword evidence="2" id="KW-1185">Reference proteome</keyword>
<feature type="non-terminal residue" evidence="1">
    <location>
        <position position="713"/>
    </location>
</feature>
<gene>
    <name evidence="1" type="ORF">RPERSI_LOCUS18664</name>
</gene>